<dbReference type="Proteomes" id="UP000271098">
    <property type="component" value="Unassembled WGS sequence"/>
</dbReference>
<protein>
    <submittedName>
        <fullName evidence="4">Proteoglycan 4-like</fullName>
    </submittedName>
</protein>
<accession>A0A183CXZ9</accession>
<sequence length="442" mass="47805">MGVEIRNGEAVGFLYRFQLTLLTTAALCPCSFSVASVEDKSHEKGLSGFPQPSDQNSANVDAYPPEELIPSTEQQRLPGTYPARKIGYLPSSGGYGPSYRLNQPPSPPATLPKHAQPDEPEESVASTEQNHEAGAGGYESATSRKPGRHSYPKISKYLPPPVPTAPPYATPVTPPLRTEPEFSHESAPEMIEEGSGIPETPVQPTATTTAKPVSRYTVHVELTYATPLATSTKTSTTKATTTVSVLSTTVTEALTEEEAMVPESLTTLSLPEKETTSVSEISQEESSTLSSSYTLESTTLSIPEQPELPAPPEPSEYRKPPTYGPPTTIRTYTVPPSKFITPFPTFPSTQSTMPATPIVVTEELITSTEEPPQKPVHIIPTVTPLEAIRTYPTPSGIVPNRLRGKAHVVCEEEGLQFQISTLFPFTGQIFAHERKRVPQLVV</sequence>
<evidence type="ECO:0000256" key="1">
    <source>
        <dbReference type="SAM" id="MobiDB-lite"/>
    </source>
</evidence>
<reference evidence="2 3" key="2">
    <citation type="submission" date="2018-11" db="EMBL/GenBank/DDBJ databases">
        <authorList>
            <consortium name="Pathogen Informatics"/>
        </authorList>
    </citation>
    <scope>NUCLEOTIDE SEQUENCE [LARGE SCALE GENOMIC DNA]</scope>
</reference>
<feature type="region of interest" description="Disordered" evidence="1">
    <location>
        <begin position="42"/>
        <end position="64"/>
    </location>
</feature>
<evidence type="ECO:0000313" key="4">
    <source>
        <dbReference type="WBParaSite" id="GPUH_0000134201-mRNA-1"/>
    </source>
</evidence>
<feature type="region of interest" description="Disordered" evidence="1">
    <location>
        <begin position="259"/>
        <end position="320"/>
    </location>
</feature>
<evidence type="ECO:0000313" key="3">
    <source>
        <dbReference type="Proteomes" id="UP000271098"/>
    </source>
</evidence>
<gene>
    <name evidence="2" type="ORF">GPUH_LOCUS1340</name>
</gene>
<proteinExistence type="predicted"/>
<dbReference type="OrthoDB" id="10685398at2759"/>
<feature type="compositionally biased region" description="Polar residues" evidence="1">
    <location>
        <begin position="50"/>
        <end position="59"/>
    </location>
</feature>
<dbReference type="EMBL" id="UYRT01001587">
    <property type="protein sequence ID" value="VDK29847.1"/>
    <property type="molecule type" value="Genomic_DNA"/>
</dbReference>
<organism evidence="4">
    <name type="scientific">Gongylonema pulchrum</name>
    <dbReference type="NCBI Taxonomy" id="637853"/>
    <lineage>
        <taxon>Eukaryota</taxon>
        <taxon>Metazoa</taxon>
        <taxon>Ecdysozoa</taxon>
        <taxon>Nematoda</taxon>
        <taxon>Chromadorea</taxon>
        <taxon>Rhabditida</taxon>
        <taxon>Spirurina</taxon>
        <taxon>Spiruromorpha</taxon>
        <taxon>Spiruroidea</taxon>
        <taxon>Gongylonematidae</taxon>
        <taxon>Gongylonema</taxon>
    </lineage>
</organism>
<name>A0A183CXZ9_9BILA</name>
<feature type="compositionally biased region" description="Pro residues" evidence="1">
    <location>
        <begin position="158"/>
        <end position="172"/>
    </location>
</feature>
<dbReference type="AlphaFoldDB" id="A0A183CXZ9"/>
<dbReference type="WBParaSite" id="GPUH_0000134201-mRNA-1">
    <property type="protein sequence ID" value="GPUH_0000134201-mRNA-1"/>
    <property type="gene ID" value="GPUH_0000134201"/>
</dbReference>
<feature type="region of interest" description="Disordered" evidence="1">
    <location>
        <begin position="92"/>
        <end position="172"/>
    </location>
</feature>
<keyword evidence="3" id="KW-1185">Reference proteome</keyword>
<reference evidence="4" key="1">
    <citation type="submission" date="2016-06" db="UniProtKB">
        <authorList>
            <consortium name="WormBaseParasite"/>
        </authorList>
    </citation>
    <scope>IDENTIFICATION</scope>
</reference>
<evidence type="ECO:0000313" key="2">
    <source>
        <dbReference type="EMBL" id="VDK29847.1"/>
    </source>
</evidence>
<feature type="compositionally biased region" description="Low complexity" evidence="1">
    <location>
        <begin position="279"/>
        <end position="305"/>
    </location>
</feature>